<dbReference type="PANTHER" id="PTHR43519:SF1">
    <property type="entry name" value="ATP-DEPENDENT RNA HELICASE HRPB"/>
    <property type="match status" value="1"/>
</dbReference>
<dbReference type="GO" id="GO:0005524">
    <property type="term" value="F:ATP binding"/>
    <property type="evidence" value="ECO:0007669"/>
    <property type="project" value="InterPro"/>
</dbReference>
<keyword evidence="6" id="KW-1185">Reference proteome</keyword>
<dbReference type="EMBL" id="CAMXCT020005468">
    <property type="protein sequence ID" value="CAL1165832.1"/>
    <property type="molecule type" value="Genomic_DNA"/>
</dbReference>
<dbReference type="InterPro" id="IPR014001">
    <property type="entry name" value="Helicase_ATP-bd"/>
</dbReference>
<dbReference type="AlphaFoldDB" id="A0A9P1DLG5"/>
<reference evidence="5 6" key="2">
    <citation type="submission" date="2024-05" db="EMBL/GenBank/DDBJ databases">
        <authorList>
            <person name="Chen Y."/>
            <person name="Shah S."/>
            <person name="Dougan E. K."/>
            <person name="Thang M."/>
            <person name="Chan C."/>
        </authorList>
    </citation>
    <scope>NUCLEOTIDE SEQUENCE [LARGE SCALE GENOMIC DNA]</scope>
</reference>
<evidence type="ECO:0000313" key="6">
    <source>
        <dbReference type="Proteomes" id="UP001152797"/>
    </source>
</evidence>
<dbReference type="PROSITE" id="PS51192">
    <property type="entry name" value="HELICASE_ATP_BIND_1"/>
    <property type="match status" value="1"/>
</dbReference>
<proteinExistence type="predicted"/>
<evidence type="ECO:0000259" key="3">
    <source>
        <dbReference type="PROSITE" id="PS51192"/>
    </source>
</evidence>
<dbReference type="CDD" id="cd17990">
    <property type="entry name" value="DEXHc_HrpB"/>
    <property type="match status" value="1"/>
</dbReference>
<name>A0A9P1DLG5_9DINO</name>
<organism evidence="4">
    <name type="scientific">Cladocopium goreaui</name>
    <dbReference type="NCBI Taxonomy" id="2562237"/>
    <lineage>
        <taxon>Eukaryota</taxon>
        <taxon>Sar</taxon>
        <taxon>Alveolata</taxon>
        <taxon>Dinophyceae</taxon>
        <taxon>Suessiales</taxon>
        <taxon>Symbiodiniaceae</taxon>
        <taxon>Cladocopium</taxon>
    </lineage>
</organism>
<sequence length="405" mass="45062">MEAPTGAGKTTVVPLALLDGGMVDGKVIVLQPRRITCISVARRMAELWGESIGETIGYRIRHEAIVSNRTRIEVVTEGVLLRLLGQNPDLEGIGCICFDEFHERSIESDLAFALCLHLKRQRRLAARLVIMSATFGTLAEQVSGLLGNARTIISEGRCFPVQVLYTGALRLTDWEPQGPRRFADLVATQVKSAMEEHEGDVLVFVPGEREIMYVWIALNNMGVGDGERPKNLVPWAHRLIDDSKVDLSKKIQVSPLYGTMETHEQDSVLKAREGDFGNAYCRVFLDSVGNLGPSFYVFHTARSITATTMKFLQACSERQDGSIFRVNDRGERSLSQHEVSQVSQNRVSKRDSFGMCVVRDDTNWDDGVTANQAPELKWSDAQLVVARYDEDLRWLDALPGTQPGP</sequence>
<dbReference type="InterPro" id="IPR011545">
    <property type="entry name" value="DEAD/DEAH_box_helicase_dom"/>
</dbReference>
<evidence type="ECO:0000313" key="5">
    <source>
        <dbReference type="EMBL" id="CAL4799769.1"/>
    </source>
</evidence>
<accession>A0A9P1DLG5</accession>
<keyword evidence="1" id="KW-0378">Hydrolase</keyword>
<evidence type="ECO:0000313" key="4">
    <source>
        <dbReference type="EMBL" id="CAI4012457.1"/>
    </source>
</evidence>
<dbReference type="EMBL" id="CAMXCT030005468">
    <property type="protein sequence ID" value="CAL4799769.1"/>
    <property type="molecule type" value="Genomic_DNA"/>
</dbReference>
<dbReference type="SUPFAM" id="SSF52540">
    <property type="entry name" value="P-loop containing nucleoside triphosphate hydrolases"/>
    <property type="match status" value="1"/>
</dbReference>
<feature type="domain" description="Helicase ATP-binding" evidence="3">
    <location>
        <begin position="1"/>
        <end position="153"/>
    </location>
</feature>
<dbReference type="InterPro" id="IPR049614">
    <property type="entry name" value="HrpB_DEXH"/>
</dbReference>
<comment type="caution">
    <text evidence="4">The sequence shown here is derived from an EMBL/GenBank/DDBJ whole genome shotgun (WGS) entry which is preliminary data.</text>
</comment>
<dbReference type="GO" id="GO:0004386">
    <property type="term" value="F:helicase activity"/>
    <property type="evidence" value="ECO:0007669"/>
    <property type="project" value="UniProtKB-KW"/>
</dbReference>
<dbReference type="GO" id="GO:0016787">
    <property type="term" value="F:hydrolase activity"/>
    <property type="evidence" value="ECO:0007669"/>
    <property type="project" value="UniProtKB-KW"/>
</dbReference>
<keyword evidence="2 5" id="KW-0347">Helicase</keyword>
<keyword evidence="2 5" id="KW-0547">Nucleotide-binding</keyword>
<dbReference type="GO" id="GO:0003676">
    <property type="term" value="F:nucleic acid binding"/>
    <property type="evidence" value="ECO:0007669"/>
    <property type="project" value="InterPro"/>
</dbReference>
<evidence type="ECO:0000256" key="1">
    <source>
        <dbReference type="ARBA" id="ARBA00022801"/>
    </source>
</evidence>
<protein>
    <submittedName>
        <fullName evidence="5">ATP-dependent RNA helicase HrpB</fullName>
    </submittedName>
</protein>
<dbReference type="InterPro" id="IPR027417">
    <property type="entry name" value="P-loop_NTPase"/>
</dbReference>
<keyword evidence="2 5" id="KW-0067">ATP-binding</keyword>
<dbReference type="PANTHER" id="PTHR43519">
    <property type="entry name" value="ATP-DEPENDENT RNA HELICASE HRPB"/>
    <property type="match status" value="1"/>
</dbReference>
<gene>
    <name evidence="4" type="ORF">C1SCF055_LOCUS37518</name>
</gene>
<evidence type="ECO:0000256" key="2">
    <source>
        <dbReference type="ARBA" id="ARBA00022806"/>
    </source>
</evidence>
<dbReference type="EMBL" id="CAMXCT010005468">
    <property type="protein sequence ID" value="CAI4012457.1"/>
    <property type="molecule type" value="Genomic_DNA"/>
</dbReference>
<dbReference type="Proteomes" id="UP001152797">
    <property type="component" value="Unassembled WGS sequence"/>
</dbReference>
<dbReference type="SMART" id="SM00487">
    <property type="entry name" value="DEXDc"/>
    <property type="match status" value="1"/>
</dbReference>
<dbReference type="Gene3D" id="3.40.50.300">
    <property type="entry name" value="P-loop containing nucleotide triphosphate hydrolases"/>
    <property type="match status" value="2"/>
</dbReference>
<dbReference type="Pfam" id="PF00270">
    <property type="entry name" value="DEAD"/>
    <property type="match status" value="1"/>
</dbReference>
<dbReference type="OrthoDB" id="441842at2759"/>
<reference evidence="4" key="1">
    <citation type="submission" date="2022-10" db="EMBL/GenBank/DDBJ databases">
        <authorList>
            <person name="Chen Y."/>
            <person name="Dougan E. K."/>
            <person name="Chan C."/>
            <person name="Rhodes N."/>
            <person name="Thang M."/>
        </authorList>
    </citation>
    <scope>NUCLEOTIDE SEQUENCE</scope>
</reference>